<dbReference type="EMBL" id="JANJZL010000009">
    <property type="protein sequence ID" value="MCR2044819.1"/>
    <property type="molecule type" value="Genomic_DNA"/>
</dbReference>
<dbReference type="PANTHER" id="PTHR43343:SF3">
    <property type="entry name" value="PROTEASE DO-LIKE 8, CHLOROPLASTIC"/>
    <property type="match status" value="1"/>
</dbReference>
<dbReference type="InterPro" id="IPR036034">
    <property type="entry name" value="PDZ_sf"/>
</dbReference>
<dbReference type="OrthoDB" id="9758917at2"/>
<dbReference type="InterPro" id="IPR001940">
    <property type="entry name" value="Peptidase_S1C"/>
</dbReference>
<dbReference type="InterPro" id="IPR009003">
    <property type="entry name" value="Peptidase_S1_PA"/>
</dbReference>
<dbReference type="Proteomes" id="UP001142078">
    <property type="component" value="Unassembled WGS sequence"/>
</dbReference>
<keyword evidence="3" id="KW-0812">Transmembrane</keyword>
<dbReference type="Gene3D" id="2.40.10.120">
    <property type="match status" value="1"/>
</dbReference>
<dbReference type="SUPFAM" id="SSF50156">
    <property type="entry name" value="PDZ domain-like"/>
    <property type="match status" value="1"/>
</dbReference>
<dbReference type="Gene3D" id="2.30.42.10">
    <property type="match status" value="1"/>
</dbReference>
<accession>A0A9X2S600</accession>
<dbReference type="GO" id="GO:0006508">
    <property type="term" value="P:proteolysis"/>
    <property type="evidence" value="ECO:0007669"/>
    <property type="project" value="UniProtKB-KW"/>
</dbReference>
<dbReference type="PRINTS" id="PR00834">
    <property type="entry name" value="PROTEASES2C"/>
</dbReference>
<dbReference type="InterPro" id="IPR001478">
    <property type="entry name" value="PDZ"/>
</dbReference>
<evidence type="ECO:0000256" key="2">
    <source>
        <dbReference type="ARBA" id="ARBA00022801"/>
    </source>
</evidence>
<dbReference type="PANTHER" id="PTHR43343">
    <property type="entry name" value="PEPTIDASE S12"/>
    <property type="match status" value="1"/>
</dbReference>
<protein>
    <submittedName>
        <fullName evidence="5">Trypsin-like peptidase domain-containing protein</fullName>
    </submittedName>
</protein>
<gene>
    <name evidence="5" type="ORF">NSA23_11960</name>
</gene>
<comment type="caution">
    <text evidence="5">The sequence shown here is derived from an EMBL/GenBank/DDBJ whole genome shotgun (WGS) entry which is preliminary data.</text>
</comment>
<proteinExistence type="predicted"/>
<dbReference type="PROSITE" id="PS50106">
    <property type="entry name" value="PDZ"/>
    <property type="match status" value="1"/>
</dbReference>
<evidence type="ECO:0000256" key="3">
    <source>
        <dbReference type="SAM" id="Phobius"/>
    </source>
</evidence>
<reference evidence="5" key="1">
    <citation type="submission" date="2022-07" db="EMBL/GenBank/DDBJ databases">
        <title>Enhanced cultured diversity of the mouse gut microbiota enables custom-made synthetic communities.</title>
        <authorList>
            <person name="Afrizal A."/>
        </authorList>
    </citation>
    <scope>NUCLEOTIDE SEQUENCE</scope>
    <source>
        <strain evidence="5">DSM 29482</strain>
    </source>
</reference>
<evidence type="ECO:0000313" key="5">
    <source>
        <dbReference type="EMBL" id="MCR2044819.1"/>
    </source>
</evidence>
<dbReference type="Pfam" id="PF13180">
    <property type="entry name" value="PDZ_2"/>
    <property type="match status" value="1"/>
</dbReference>
<keyword evidence="6" id="KW-1185">Reference proteome</keyword>
<keyword evidence="3" id="KW-1133">Transmembrane helix</keyword>
<keyword evidence="3" id="KW-0472">Membrane</keyword>
<keyword evidence="2" id="KW-0378">Hydrolase</keyword>
<dbReference type="GO" id="GO:0004252">
    <property type="term" value="F:serine-type endopeptidase activity"/>
    <property type="evidence" value="ECO:0007669"/>
    <property type="project" value="InterPro"/>
</dbReference>
<organism evidence="5 6">
    <name type="scientific">Anaerosalibacter massiliensis</name>
    <dbReference type="NCBI Taxonomy" id="1347392"/>
    <lineage>
        <taxon>Bacteria</taxon>
        <taxon>Bacillati</taxon>
        <taxon>Bacillota</taxon>
        <taxon>Tissierellia</taxon>
        <taxon>Tissierellales</taxon>
        <taxon>Sporanaerobacteraceae</taxon>
        <taxon>Anaerosalibacter</taxon>
    </lineage>
</organism>
<dbReference type="SMART" id="SM00228">
    <property type="entry name" value="PDZ"/>
    <property type="match status" value="1"/>
</dbReference>
<sequence length="393" mass="42206">MDDKKFTTSYYVDRPTGNGKPTRKKGGFFSYFLVALIAAIIGGIITSYIAPTYLYGKLLPIPEVYNTGGKNAGQNINISPKEDITAVSAVAKKSVSSVVGITTVEVVRDFFWEREVEGVGSGVIVDSNGYILTNSHVVGDGQARKITVLFENGDKKTGKVLWADPTLDLAVVKVDGEGLPAAELGDSDKLQVGQLAVAIGNPLGLDFQRTVTSGVISGLNRTIKVDSSNIIEDLIQTDASINPGNSGGPLLNQMGEVIGINTAKIQTGEGLGFAIPINSVKPILEQVIKEGSFNTVMVGIQGVEIERYENALGVDLNVDEGVIILEIVPKSPAEKSGLKSGDIIVEIDNHKIKNMNQMKKVLYKYKKGEKAKLTIIRDGKEKIVEIVLDEMKK</sequence>
<dbReference type="RefSeq" id="WP_081915149.1">
    <property type="nucleotide sequence ID" value="NZ_CABKTM010000008.1"/>
</dbReference>
<feature type="transmembrane region" description="Helical" evidence="3">
    <location>
        <begin position="28"/>
        <end position="50"/>
    </location>
</feature>
<name>A0A9X2S600_9FIRM</name>
<keyword evidence="1" id="KW-0645">Protease</keyword>
<dbReference type="InterPro" id="IPR051201">
    <property type="entry name" value="Chloro_Bact_Ser_Proteases"/>
</dbReference>
<evidence type="ECO:0000313" key="6">
    <source>
        <dbReference type="Proteomes" id="UP001142078"/>
    </source>
</evidence>
<evidence type="ECO:0000259" key="4">
    <source>
        <dbReference type="PROSITE" id="PS50106"/>
    </source>
</evidence>
<evidence type="ECO:0000256" key="1">
    <source>
        <dbReference type="ARBA" id="ARBA00022670"/>
    </source>
</evidence>
<dbReference type="AlphaFoldDB" id="A0A9X2S600"/>
<feature type="domain" description="PDZ" evidence="4">
    <location>
        <begin position="302"/>
        <end position="379"/>
    </location>
</feature>
<dbReference type="SUPFAM" id="SSF50494">
    <property type="entry name" value="Trypsin-like serine proteases"/>
    <property type="match status" value="1"/>
</dbReference>
<dbReference type="Pfam" id="PF13365">
    <property type="entry name" value="Trypsin_2"/>
    <property type="match status" value="1"/>
</dbReference>